<dbReference type="EC" id="5.4.99.12" evidence="4"/>
<evidence type="ECO:0000256" key="7">
    <source>
        <dbReference type="RuleBase" id="RU003792"/>
    </source>
</evidence>
<dbReference type="EMBL" id="JACHVC010000006">
    <property type="protein sequence ID" value="MBC2605641.1"/>
    <property type="molecule type" value="Genomic_DNA"/>
</dbReference>
<keyword evidence="3 4" id="KW-0413">Isomerase</keyword>
<keyword evidence="10" id="KW-1185">Reference proteome</keyword>
<comment type="catalytic activity">
    <reaction evidence="4 7">
        <text>uridine(38/39/40) in tRNA = pseudouridine(38/39/40) in tRNA</text>
        <dbReference type="Rhea" id="RHEA:22376"/>
        <dbReference type="Rhea" id="RHEA-COMP:10085"/>
        <dbReference type="Rhea" id="RHEA-COMP:10087"/>
        <dbReference type="ChEBI" id="CHEBI:65314"/>
        <dbReference type="ChEBI" id="CHEBI:65315"/>
        <dbReference type="EC" id="5.4.99.12"/>
    </reaction>
</comment>
<name>A0A7X1B4S3_9BACT</name>
<dbReference type="PIRSF" id="PIRSF001430">
    <property type="entry name" value="tRNA_psdUrid_synth"/>
    <property type="match status" value="1"/>
</dbReference>
<dbReference type="InterPro" id="IPR020094">
    <property type="entry name" value="TruA/RsuA/RluB/E/F_N"/>
</dbReference>
<proteinExistence type="inferred from homology"/>
<sequence>MMRWKCTCAYDGREYAGWQKQNGQISVQQVVEEVMATFFKEPVGIQGSGRTDAGVHALEQVFHFDQDWKHGGEKMVKAFAALLPKSIQVSSVVEVEDDFHARFSAISKRYFYQIKLGDADPFEDPFCWSIPGPIDFNLLNAALELFVGEKDFAAFASSRGNGLEYETTVRTIQEAKLRQDSSFIRLSFQADGFMYKMVRSLVGTAVNVGAGRLSLEQLEKVFETKQRIPLVQAAPAKGLFLEKVFY</sequence>
<dbReference type="PANTHER" id="PTHR11142">
    <property type="entry name" value="PSEUDOURIDYLATE SYNTHASE"/>
    <property type="match status" value="1"/>
</dbReference>
<evidence type="ECO:0000259" key="8">
    <source>
        <dbReference type="Pfam" id="PF01416"/>
    </source>
</evidence>
<accession>A0A7X1B4S3</accession>
<dbReference type="GO" id="GO:0003723">
    <property type="term" value="F:RNA binding"/>
    <property type="evidence" value="ECO:0007669"/>
    <property type="project" value="InterPro"/>
</dbReference>
<comment type="function">
    <text evidence="4">Formation of pseudouridine at positions 38, 39 and 40 in the anticodon stem and loop of transfer RNAs.</text>
</comment>
<feature type="domain" description="Pseudouridine synthase I TruA alpha/beta" evidence="8">
    <location>
        <begin position="9"/>
        <end position="103"/>
    </location>
</feature>
<organism evidence="9 10">
    <name type="scientific">Pelagicoccus albus</name>
    <dbReference type="NCBI Taxonomy" id="415222"/>
    <lineage>
        <taxon>Bacteria</taxon>
        <taxon>Pseudomonadati</taxon>
        <taxon>Verrucomicrobiota</taxon>
        <taxon>Opitutia</taxon>
        <taxon>Puniceicoccales</taxon>
        <taxon>Pelagicoccaceae</taxon>
        <taxon>Pelagicoccus</taxon>
    </lineage>
</organism>
<dbReference type="Pfam" id="PF01416">
    <property type="entry name" value="PseudoU_synth_1"/>
    <property type="match status" value="2"/>
</dbReference>
<feature type="domain" description="Pseudouridine synthase I TruA alpha/beta" evidence="8">
    <location>
        <begin position="142"/>
        <end position="246"/>
    </location>
</feature>
<comment type="caution">
    <text evidence="4">Lacks conserved residue(s) required for the propagation of feature annotation.</text>
</comment>
<dbReference type="GO" id="GO:0160147">
    <property type="term" value="F:tRNA pseudouridine(38-40) synthase activity"/>
    <property type="evidence" value="ECO:0007669"/>
    <property type="project" value="UniProtKB-EC"/>
</dbReference>
<dbReference type="HAMAP" id="MF_00171">
    <property type="entry name" value="TruA"/>
    <property type="match status" value="1"/>
</dbReference>
<keyword evidence="2 4" id="KW-0819">tRNA processing</keyword>
<dbReference type="NCBIfam" id="TIGR00071">
    <property type="entry name" value="hisT_truA"/>
    <property type="match status" value="1"/>
</dbReference>
<evidence type="ECO:0000256" key="2">
    <source>
        <dbReference type="ARBA" id="ARBA00022694"/>
    </source>
</evidence>
<dbReference type="Gene3D" id="3.30.70.580">
    <property type="entry name" value="Pseudouridine synthase I, catalytic domain, N-terminal subdomain"/>
    <property type="match status" value="1"/>
</dbReference>
<gene>
    <name evidence="4 9" type="primary">truA</name>
    <name evidence="9" type="ORF">H5P27_06255</name>
</gene>
<evidence type="ECO:0000256" key="4">
    <source>
        <dbReference type="HAMAP-Rule" id="MF_00171"/>
    </source>
</evidence>
<dbReference type="SUPFAM" id="SSF55120">
    <property type="entry name" value="Pseudouridine synthase"/>
    <property type="match status" value="1"/>
</dbReference>
<evidence type="ECO:0000313" key="10">
    <source>
        <dbReference type="Proteomes" id="UP000526501"/>
    </source>
</evidence>
<evidence type="ECO:0000256" key="5">
    <source>
        <dbReference type="PIRSR" id="PIRSR001430-1"/>
    </source>
</evidence>
<dbReference type="InterPro" id="IPR020097">
    <property type="entry name" value="PsdUridine_synth_TruA_a/b_dom"/>
</dbReference>
<protein>
    <recommendedName>
        <fullName evidence="4">tRNA pseudouridine synthase A</fullName>
        <ecNumber evidence="4">5.4.99.12</ecNumber>
    </recommendedName>
    <alternativeName>
        <fullName evidence="4">tRNA pseudouridine(38-40) synthase</fullName>
    </alternativeName>
    <alternativeName>
        <fullName evidence="4">tRNA pseudouridylate synthase I</fullName>
    </alternativeName>
    <alternativeName>
        <fullName evidence="4">tRNA-uridine isomerase I</fullName>
    </alternativeName>
</protein>
<dbReference type="CDD" id="cd02570">
    <property type="entry name" value="PseudoU_synth_EcTruA"/>
    <property type="match status" value="1"/>
</dbReference>
<evidence type="ECO:0000256" key="1">
    <source>
        <dbReference type="ARBA" id="ARBA00009375"/>
    </source>
</evidence>
<dbReference type="AlphaFoldDB" id="A0A7X1B4S3"/>
<dbReference type="InterPro" id="IPR001406">
    <property type="entry name" value="PsdUridine_synth_TruA"/>
</dbReference>
<dbReference type="InterPro" id="IPR020103">
    <property type="entry name" value="PsdUridine_synth_cat_dom_sf"/>
</dbReference>
<comment type="subunit">
    <text evidence="4">Homodimer.</text>
</comment>
<evidence type="ECO:0000256" key="3">
    <source>
        <dbReference type="ARBA" id="ARBA00023235"/>
    </source>
</evidence>
<comment type="similarity">
    <text evidence="1 4 7">Belongs to the tRNA pseudouridine synthase TruA family.</text>
</comment>
<dbReference type="InterPro" id="IPR020095">
    <property type="entry name" value="PsdUridine_synth_TruA_C"/>
</dbReference>
<dbReference type="FunFam" id="3.30.70.580:FF:000001">
    <property type="entry name" value="tRNA pseudouridine synthase A"/>
    <property type="match status" value="1"/>
</dbReference>
<dbReference type="GO" id="GO:0031119">
    <property type="term" value="P:tRNA pseudouridine synthesis"/>
    <property type="evidence" value="ECO:0007669"/>
    <property type="project" value="UniProtKB-UniRule"/>
</dbReference>
<dbReference type="PANTHER" id="PTHR11142:SF0">
    <property type="entry name" value="TRNA PSEUDOURIDINE SYNTHASE-LIKE 1"/>
    <property type="match status" value="1"/>
</dbReference>
<comment type="caution">
    <text evidence="9">The sequence shown here is derived from an EMBL/GenBank/DDBJ whole genome shotgun (WGS) entry which is preliminary data.</text>
</comment>
<dbReference type="Gene3D" id="3.30.70.660">
    <property type="entry name" value="Pseudouridine synthase I, catalytic domain, C-terminal subdomain"/>
    <property type="match status" value="1"/>
</dbReference>
<feature type="binding site" evidence="4 6">
    <location>
        <position position="110"/>
    </location>
    <ligand>
        <name>substrate</name>
    </ligand>
</feature>
<feature type="active site" description="Nucleophile" evidence="4 5">
    <location>
        <position position="52"/>
    </location>
</feature>
<reference evidence="9 10" key="1">
    <citation type="submission" date="2020-07" db="EMBL/GenBank/DDBJ databases">
        <authorList>
            <person name="Feng X."/>
        </authorList>
    </citation>
    <scope>NUCLEOTIDE SEQUENCE [LARGE SCALE GENOMIC DNA]</scope>
    <source>
        <strain evidence="9 10">JCM23202</strain>
    </source>
</reference>
<evidence type="ECO:0000256" key="6">
    <source>
        <dbReference type="PIRSR" id="PIRSR001430-2"/>
    </source>
</evidence>
<evidence type="ECO:0000313" key="9">
    <source>
        <dbReference type="EMBL" id="MBC2605641.1"/>
    </source>
</evidence>
<dbReference type="Proteomes" id="UP000526501">
    <property type="component" value="Unassembled WGS sequence"/>
</dbReference>